<keyword evidence="2" id="KW-1185">Reference proteome</keyword>
<protein>
    <submittedName>
        <fullName evidence="1">Uncharacterized protein</fullName>
    </submittedName>
</protein>
<dbReference type="Proteomes" id="UP000594638">
    <property type="component" value="Unassembled WGS sequence"/>
</dbReference>
<dbReference type="EMBL" id="CACTIH010007381">
    <property type="protein sequence ID" value="CAA3011833.1"/>
    <property type="molecule type" value="Genomic_DNA"/>
</dbReference>
<proteinExistence type="predicted"/>
<reference evidence="1 2" key="1">
    <citation type="submission" date="2019-12" db="EMBL/GenBank/DDBJ databases">
        <authorList>
            <person name="Alioto T."/>
            <person name="Alioto T."/>
            <person name="Gomez Garrido J."/>
        </authorList>
    </citation>
    <scope>NUCLEOTIDE SEQUENCE [LARGE SCALE GENOMIC DNA]</scope>
</reference>
<name>A0A8S0U1D4_OLEEU</name>
<dbReference type="AlphaFoldDB" id="A0A8S0U1D4"/>
<evidence type="ECO:0000313" key="1">
    <source>
        <dbReference type="EMBL" id="CAA3011833.1"/>
    </source>
</evidence>
<dbReference type="Gramene" id="OE9A034572T1">
    <property type="protein sequence ID" value="OE9A034572C1"/>
    <property type="gene ID" value="OE9A034572"/>
</dbReference>
<comment type="caution">
    <text evidence="1">The sequence shown here is derived from an EMBL/GenBank/DDBJ whole genome shotgun (WGS) entry which is preliminary data.</text>
</comment>
<accession>A0A8S0U1D4</accession>
<sequence>MVVPSGSSGGLDFNLKKLKKRSNESKSELDKFGLVISNGRENESVSFILENLHMYVERKLVRLGGLLGLVQSVLIRGCGGSALLGTWGSGCDAGGGWWCRRQDGG</sequence>
<organism evidence="1 2">
    <name type="scientific">Olea europaea subsp. europaea</name>
    <dbReference type="NCBI Taxonomy" id="158383"/>
    <lineage>
        <taxon>Eukaryota</taxon>
        <taxon>Viridiplantae</taxon>
        <taxon>Streptophyta</taxon>
        <taxon>Embryophyta</taxon>
        <taxon>Tracheophyta</taxon>
        <taxon>Spermatophyta</taxon>
        <taxon>Magnoliopsida</taxon>
        <taxon>eudicotyledons</taxon>
        <taxon>Gunneridae</taxon>
        <taxon>Pentapetalae</taxon>
        <taxon>asterids</taxon>
        <taxon>lamiids</taxon>
        <taxon>Lamiales</taxon>
        <taxon>Oleaceae</taxon>
        <taxon>Oleeae</taxon>
        <taxon>Olea</taxon>
    </lineage>
</organism>
<evidence type="ECO:0000313" key="2">
    <source>
        <dbReference type="Proteomes" id="UP000594638"/>
    </source>
</evidence>
<gene>
    <name evidence="1" type="ORF">OLEA9_A034572</name>
</gene>